<dbReference type="SUPFAM" id="SSF48317">
    <property type="entry name" value="Acid phosphatase/Vanadium-dependent haloperoxidase"/>
    <property type="match status" value="1"/>
</dbReference>
<evidence type="ECO:0000256" key="1">
    <source>
        <dbReference type="ARBA" id="ARBA00004141"/>
    </source>
</evidence>
<evidence type="ECO:0000256" key="4">
    <source>
        <dbReference type="ARBA" id="ARBA00022989"/>
    </source>
</evidence>
<comment type="subcellular location">
    <subcellularLocation>
        <location evidence="6">Endoplasmic reticulum membrane</location>
        <topology evidence="6">Multi-pass membrane protein</topology>
    </subcellularLocation>
    <subcellularLocation>
        <location evidence="1">Membrane</location>
        <topology evidence="1">Multi-pass membrane protein</topology>
    </subcellularLocation>
</comment>
<dbReference type="GO" id="GO:0047874">
    <property type="term" value="F:dolichyldiphosphatase activity"/>
    <property type="evidence" value="ECO:0007669"/>
    <property type="project" value="UniProtKB-UniRule"/>
</dbReference>
<dbReference type="PANTHER" id="PTHR11247:SF1">
    <property type="entry name" value="DOLICHYLDIPHOSPHATASE 1"/>
    <property type="match status" value="1"/>
</dbReference>
<dbReference type="CDD" id="cd03382">
    <property type="entry name" value="PAP2_dolichyldiphosphatase"/>
    <property type="match status" value="1"/>
</dbReference>
<keyword evidence="6" id="KW-0256">Endoplasmic reticulum</keyword>
<dbReference type="InterPro" id="IPR039667">
    <property type="entry name" value="Dolichyldiphosphatase_PAP2"/>
</dbReference>
<gene>
    <name evidence="8" type="ORF">QBC38DRAFT_475524</name>
</gene>
<name>A0AAN7BRJ9_9PEZI</name>
<evidence type="ECO:0000313" key="8">
    <source>
        <dbReference type="EMBL" id="KAK4228210.1"/>
    </source>
</evidence>
<reference evidence="8" key="2">
    <citation type="submission" date="2023-05" db="EMBL/GenBank/DDBJ databases">
        <authorList>
            <consortium name="Lawrence Berkeley National Laboratory"/>
            <person name="Steindorff A."/>
            <person name="Hensen N."/>
            <person name="Bonometti L."/>
            <person name="Westerberg I."/>
            <person name="Brannstrom I.O."/>
            <person name="Guillou S."/>
            <person name="Cros-Aarteil S."/>
            <person name="Calhoun S."/>
            <person name="Haridas S."/>
            <person name="Kuo A."/>
            <person name="Mondo S."/>
            <person name="Pangilinan J."/>
            <person name="Riley R."/>
            <person name="Labutti K."/>
            <person name="Andreopoulos B."/>
            <person name="Lipzen A."/>
            <person name="Chen C."/>
            <person name="Yanf M."/>
            <person name="Daum C."/>
            <person name="Ng V."/>
            <person name="Clum A."/>
            <person name="Ohm R."/>
            <person name="Martin F."/>
            <person name="Silar P."/>
            <person name="Natvig D."/>
            <person name="Lalanne C."/>
            <person name="Gautier V."/>
            <person name="Ament-Velasquez S.L."/>
            <person name="Kruys A."/>
            <person name="Hutchinson M.I."/>
            <person name="Powell A.J."/>
            <person name="Barry K."/>
            <person name="Miller A.N."/>
            <person name="Grigoriev I.V."/>
            <person name="Debuchy R."/>
            <person name="Gladieux P."/>
            <person name="Thoren M.H."/>
            <person name="Johannesson H."/>
        </authorList>
    </citation>
    <scope>NUCLEOTIDE SEQUENCE</scope>
    <source>
        <strain evidence="8">CBS 990.96</strain>
    </source>
</reference>
<comment type="similarity">
    <text evidence="6">Belongs to the dolichyldiphosphatase family.</text>
</comment>
<keyword evidence="2 6" id="KW-0812">Transmembrane</keyword>
<sequence>MTSSSFSEGITPLASLSLTHVYYNPSDPLSHLSAYLALLPQALIIVYITLLYSTREAEVFLLFLGQLTNEAINFVLKRLIKEERPSHIISSTLTINKAYGMPSSHAQYMAFWAVALGLFLCVRHRPVHKGHPPLKEKGLSKTIEAYSHSPWSLAQRVVATVGAVFIAGLVSWSRVYLGYHTVKQVVAGSAAGIVSGVAWFAVTYLMRETGFLVWLLEFPVARWLRIRDLVVEEDICQAGWEKWEERRVRQIKEQEGKKNKKNT</sequence>
<feature type="transmembrane region" description="Helical" evidence="6">
    <location>
        <begin position="157"/>
        <end position="179"/>
    </location>
</feature>
<comment type="catalytic activity">
    <reaction evidence="6">
        <text>a di-trans,poly-cis-dolichyl diphosphate + H2O = a di-trans,poly-cis-dolichyl phosphate + phosphate + H(+)</text>
        <dbReference type="Rhea" id="RHEA:14385"/>
        <dbReference type="Rhea" id="RHEA-COMP:19498"/>
        <dbReference type="Rhea" id="RHEA-COMP:19506"/>
        <dbReference type="ChEBI" id="CHEBI:15377"/>
        <dbReference type="ChEBI" id="CHEBI:15378"/>
        <dbReference type="ChEBI" id="CHEBI:43474"/>
        <dbReference type="ChEBI" id="CHEBI:57497"/>
        <dbReference type="ChEBI" id="CHEBI:57683"/>
        <dbReference type="EC" id="3.6.1.43"/>
    </reaction>
</comment>
<dbReference type="Proteomes" id="UP001301958">
    <property type="component" value="Unassembled WGS sequence"/>
</dbReference>
<organism evidence="8 9">
    <name type="scientific">Podospora fimiseda</name>
    <dbReference type="NCBI Taxonomy" id="252190"/>
    <lineage>
        <taxon>Eukaryota</taxon>
        <taxon>Fungi</taxon>
        <taxon>Dikarya</taxon>
        <taxon>Ascomycota</taxon>
        <taxon>Pezizomycotina</taxon>
        <taxon>Sordariomycetes</taxon>
        <taxon>Sordariomycetidae</taxon>
        <taxon>Sordariales</taxon>
        <taxon>Podosporaceae</taxon>
        <taxon>Podospora</taxon>
    </lineage>
</organism>
<evidence type="ECO:0000256" key="5">
    <source>
        <dbReference type="ARBA" id="ARBA00023136"/>
    </source>
</evidence>
<feature type="transmembrane region" description="Helical" evidence="6">
    <location>
        <begin position="32"/>
        <end position="52"/>
    </location>
</feature>
<protein>
    <recommendedName>
        <fullName evidence="6">Dolichyldiphosphatase</fullName>
        <ecNumber evidence="6">3.6.1.43</ecNumber>
    </recommendedName>
</protein>
<dbReference type="AlphaFoldDB" id="A0AAN7BRJ9"/>
<keyword evidence="4 6" id="KW-1133">Transmembrane helix</keyword>
<evidence type="ECO:0000256" key="3">
    <source>
        <dbReference type="ARBA" id="ARBA00022801"/>
    </source>
</evidence>
<feature type="transmembrane region" description="Helical" evidence="6">
    <location>
        <begin position="105"/>
        <end position="122"/>
    </location>
</feature>
<feature type="transmembrane region" description="Helical" evidence="6">
    <location>
        <begin position="185"/>
        <end position="206"/>
    </location>
</feature>
<keyword evidence="3 6" id="KW-0378">Hydrolase</keyword>
<proteinExistence type="inferred from homology"/>
<evidence type="ECO:0000313" key="9">
    <source>
        <dbReference type="Proteomes" id="UP001301958"/>
    </source>
</evidence>
<comment type="pathway">
    <text evidence="6">Protein modification; protein glycosylation.</text>
</comment>
<dbReference type="GO" id="GO:0006487">
    <property type="term" value="P:protein N-linked glycosylation"/>
    <property type="evidence" value="ECO:0007669"/>
    <property type="project" value="UniProtKB-UniRule"/>
</dbReference>
<keyword evidence="5 6" id="KW-0472">Membrane</keyword>
<dbReference type="SMART" id="SM00014">
    <property type="entry name" value="acidPPc"/>
    <property type="match status" value="1"/>
</dbReference>
<keyword evidence="9" id="KW-1185">Reference proteome</keyword>
<feature type="domain" description="Phosphatidic acid phosphatase type 2/haloperoxidase" evidence="7">
    <location>
        <begin position="59"/>
        <end position="200"/>
    </location>
</feature>
<dbReference type="GO" id="GO:0005789">
    <property type="term" value="C:endoplasmic reticulum membrane"/>
    <property type="evidence" value="ECO:0007669"/>
    <property type="project" value="UniProtKB-SubCell"/>
</dbReference>
<dbReference type="EC" id="3.6.1.43" evidence="6"/>
<evidence type="ECO:0000256" key="6">
    <source>
        <dbReference type="RuleBase" id="RU367078"/>
    </source>
</evidence>
<comment type="caution">
    <text evidence="8">The sequence shown here is derived from an EMBL/GenBank/DDBJ whole genome shotgun (WGS) entry which is preliminary data.</text>
</comment>
<dbReference type="PANTHER" id="PTHR11247">
    <property type="entry name" value="PALMITOYL-PROTEIN THIOESTERASE/DOLICHYLDIPHOSPHATASE 1"/>
    <property type="match status" value="1"/>
</dbReference>
<dbReference type="Gene3D" id="1.20.144.10">
    <property type="entry name" value="Phosphatidic acid phosphatase type 2/haloperoxidase"/>
    <property type="match status" value="1"/>
</dbReference>
<accession>A0AAN7BRJ9</accession>
<dbReference type="Pfam" id="PF01569">
    <property type="entry name" value="PAP2"/>
    <property type="match status" value="1"/>
</dbReference>
<dbReference type="InterPro" id="IPR000326">
    <property type="entry name" value="PAP2/HPO"/>
</dbReference>
<dbReference type="GO" id="GO:0008610">
    <property type="term" value="P:lipid biosynthetic process"/>
    <property type="evidence" value="ECO:0007669"/>
    <property type="project" value="TreeGrafter"/>
</dbReference>
<comment type="function">
    <text evidence="6">Required for efficient N-glycosylation. Necessary for maintaining optimal levels of dolichol-linked oligosaccharides. Hydrolyzes dolichyl pyrophosphate at a very high rate and dolichyl monophosphate at a much lower rate. Does not act on phosphatidate.</text>
</comment>
<dbReference type="EMBL" id="MU865321">
    <property type="protein sequence ID" value="KAK4228210.1"/>
    <property type="molecule type" value="Genomic_DNA"/>
</dbReference>
<evidence type="ECO:0000259" key="7">
    <source>
        <dbReference type="SMART" id="SM00014"/>
    </source>
</evidence>
<dbReference type="InterPro" id="IPR036938">
    <property type="entry name" value="PAP2/HPO_sf"/>
</dbReference>
<evidence type="ECO:0000256" key="2">
    <source>
        <dbReference type="ARBA" id="ARBA00022692"/>
    </source>
</evidence>
<reference evidence="8" key="1">
    <citation type="journal article" date="2023" name="Mol. Phylogenet. Evol.">
        <title>Genome-scale phylogeny and comparative genomics of the fungal order Sordariales.</title>
        <authorList>
            <person name="Hensen N."/>
            <person name="Bonometti L."/>
            <person name="Westerberg I."/>
            <person name="Brannstrom I.O."/>
            <person name="Guillou S."/>
            <person name="Cros-Aarteil S."/>
            <person name="Calhoun S."/>
            <person name="Haridas S."/>
            <person name="Kuo A."/>
            <person name="Mondo S."/>
            <person name="Pangilinan J."/>
            <person name="Riley R."/>
            <person name="LaButti K."/>
            <person name="Andreopoulos B."/>
            <person name="Lipzen A."/>
            <person name="Chen C."/>
            <person name="Yan M."/>
            <person name="Daum C."/>
            <person name="Ng V."/>
            <person name="Clum A."/>
            <person name="Steindorff A."/>
            <person name="Ohm R.A."/>
            <person name="Martin F."/>
            <person name="Silar P."/>
            <person name="Natvig D.O."/>
            <person name="Lalanne C."/>
            <person name="Gautier V."/>
            <person name="Ament-Velasquez S.L."/>
            <person name="Kruys A."/>
            <person name="Hutchinson M.I."/>
            <person name="Powell A.J."/>
            <person name="Barry K."/>
            <person name="Miller A.N."/>
            <person name="Grigoriev I.V."/>
            <person name="Debuchy R."/>
            <person name="Gladieux P."/>
            <person name="Hiltunen Thoren M."/>
            <person name="Johannesson H."/>
        </authorList>
    </citation>
    <scope>NUCLEOTIDE SEQUENCE</scope>
    <source>
        <strain evidence="8">CBS 990.96</strain>
    </source>
</reference>